<gene>
    <name evidence="2" type="ORF">AFUB_101330</name>
</gene>
<dbReference type="HOGENOM" id="CLU_1360128_0_0_1"/>
<evidence type="ECO:0000313" key="3">
    <source>
        <dbReference type="Proteomes" id="UP000001699"/>
    </source>
</evidence>
<name>B0YF25_ASPFC</name>
<dbReference type="EMBL" id="DS499604">
    <property type="protein sequence ID" value="EDP47138.1"/>
    <property type="molecule type" value="Genomic_DNA"/>
</dbReference>
<evidence type="ECO:0000256" key="1">
    <source>
        <dbReference type="SAM" id="MobiDB-lite"/>
    </source>
</evidence>
<organism evidence="2 3">
    <name type="scientific">Aspergillus fumigatus (strain CBS 144.89 / FGSC A1163 / CEA10)</name>
    <name type="common">Neosartorya fumigata</name>
    <dbReference type="NCBI Taxonomy" id="451804"/>
    <lineage>
        <taxon>Eukaryota</taxon>
        <taxon>Fungi</taxon>
        <taxon>Dikarya</taxon>
        <taxon>Ascomycota</taxon>
        <taxon>Pezizomycotina</taxon>
        <taxon>Eurotiomycetes</taxon>
        <taxon>Eurotiomycetidae</taxon>
        <taxon>Eurotiales</taxon>
        <taxon>Aspergillaceae</taxon>
        <taxon>Aspergillus</taxon>
        <taxon>Aspergillus subgen. Fumigati</taxon>
    </lineage>
</organism>
<evidence type="ECO:0000313" key="2">
    <source>
        <dbReference type="EMBL" id="EDP47138.1"/>
    </source>
</evidence>
<dbReference type="AlphaFoldDB" id="B0YF25"/>
<keyword evidence="3" id="KW-1185">Reference proteome</keyword>
<proteinExistence type="predicted"/>
<reference evidence="2 3" key="1">
    <citation type="journal article" date="2008" name="PLoS Genet.">
        <title>Genomic islands in the pathogenic filamentous fungus Aspergillus fumigatus.</title>
        <authorList>
            <person name="Fedorova N.D."/>
            <person name="Khaldi N."/>
            <person name="Joardar V.S."/>
            <person name="Maiti R."/>
            <person name="Amedeo P."/>
            <person name="Anderson M.J."/>
            <person name="Crabtree J."/>
            <person name="Silva J.C."/>
            <person name="Badger J.H."/>
            <person name="Albarraq A."/>
            <person name="Angiuoli S."/>
            <person name="Bussey H."/>
            <person name="Bowyer P."/>
            <person name="Cotty P.J."/>
            <person name="Dyer P.S."/>
            <person name="Egan A."/>
            <person name="Galens K."/>
            <person name="Fraser-Liggett C.M."/>
            <person name="Haas B.J."/>
            <person name="Inman J.M."/>
            <person name="Kent R."/>
            <person name="Lemieux S."/>
            <person name="Malavazi I."/>
            <person name="Orvis J."/>
            <person name="Roemer T."/>
            <person name="Ronning C.M."/>
            <person name="Sundaram J.P."/>
            <person name="Sutton G."/>
            <person name="Turner G."/>
            <person name="Venter J.C."/>
            <person name="White O.R."/>
            <person name="Whitty B.R."/>
            <person name="Youngman P."/>
            <person name="Wolfe K.H."/>
            <person name="Goldman G.H."/>
            <person name="Wortman J.R."/>
            <person name="Jiang B."/>
            <person name="Denning D.W."/>
            <person name="Nierman W.C."/>
        </authorList>
    </citation>
    <scope>NUCLEOTIDE SEQUENCE [LARGE SCALE GENOMIC DNA]</scope>
    <source>
        <strain evidence="3">CBS 144.89 / FGSC A1163 / CEA10</strain>
    </source>
</reference>
<feature type="compositionally biased region" description="Basic and acidic residues" evidence="1">
    <location>
        <begin position="7"/>
        <end position="23"/>
    </location>
</feature>
<dbReference type="VEuPathDB" id="FungiDB:AFUB_101330"/>
<dbReference type="Proteomes" id="UP000001699">
    <property type="component" value="Unassembled WGS sequence"/>
</dbReference>
<accession>B0YF25</accession>
<protein>
    <submittedName>
        <fullName evidence="2">Uncharacterized protein</fullName>
    </submittedName>
</protein>
<sequence length="201" mass="22282">MASGKNLPEENTSKGDEKTDDNGRPGLSWHALWLLKHEPHGASIDMRRLKRDIDWRRHNAGIAGETGGAFYVPEQGKTGLIPVILAAGITVGDSWMAIPMPVPIQHTRPRSRHESKTKAMEATLLIRTTGEGVSQVDRGRVRRGLCIPMGRGGRPERGKGERGPSFGFPQFLRRRAGLTFYAAVCTESDWGRLDCFAEKWP</sequence>
<feature type="region of interest" description="Disordered" evidence="1">
    <location>
        <begin position="1"/>
        <end position="23"/>
    </location>
</feature>